<proteinExistence type="predicted"/>
<evidence type="ECO:0000313" key="1">
    <source>
        <dbReference type="EMBL" id="MEQ2202937.1"/>
    </source>
</evidence>
<feature type="non-terminal residue" evidence="1">
    <location>
        <position position="102"/>
    </location>
</feature>
<protein>
    <recommendedName>
        <fullName evidence="3">Reverse transcriptase domain-containing protein</fullName>
    </recommendedName>
</protein>
<dbReference type="Gene3D" id="3.30.70.270">
    <property type="match status" value="1"/>
</dbReference>
<keyword evidence="2" id="KW-1185">Reference proteome</keyword>
<reference evidence="1 2" key="1">
    <citation type="submission" date="2021-06" db="EMBL/GenBank/DDBJ databases">
        <authorList>
            <person name="Palmer J.M."/>
        </authorList>
    </citation>
    <scope>NUCLEOTIDE SEQUENCE [LARGE SCALE GENOMIC DNA]</scope>
    <source>
        <strain evidence="1 2">XC_2019</strain>
        <tissue evidence="1">Muscle</tissue>
    </source>
</reference>
<dbReference type="Gene3D" id="3.10.10.10">
    <property type="entry name" value="HIV Type 1 Reverse Transcriptase, subunit A, domain 1"/>
    <property type="match status" value="1"/>
</dbReference>
<sequence length="102" mass="11656">MEQYIIVSLKAAFSFESVHGATIFTKLDLRNAYHLVCIHEGDECKMSFKSPIGHGWPICFSYLKEEQENSRQPSSGNIYKKSTVWLAWQHICVTLTLCLVDS</sequence>
<organism evidence="1 2">
    <name type="scientific">Xenoophorus captivus</name>
    <dbReference type="NCBI Taxonomy" id="1517983"/>
    <lineage>
        <taxon>Eukaryota</taxon>
        <taxon>Metazoa</taxon>
        <taxon>Chordata</taxon>
        <taxon>Craniata</taxon>
        <taxon>Vertebrata</taxon>
        <taxon>Euteleostomi</taxon>
        <taxon>Actinopterygii</taxon>
        <taxon>Neopterygii</taxon>
        <taxon>Teleostei</taxon>
        <taxon>Neoteleostei</taxon>
        <taxon>Acanthomorphata</taxon>
        <taxon>Ovalentaria</taxon>
        <taxon>Atherinomorphae</taxon>
        <taxon>Cyprinodontiformes</taxon>
        <taxon>Goodeidae</taxon>
        <taxon>Xenoophorus</taxon>
    </lineage>
</organism>
<dbReference type="EMBL" id="JAHRIN010034050">
    <property type="protein sequence ID" value="MEQ2202937.1"/>
    <property type="molecule type" value="Genomic_DNA"/>
</dbReference>
<dbReference type="InterPro" id="IPR043502">
    <property type="entry name" value="DNA/RNA_pol_sf"/>
</dbReference>
<gene>
    <name evidence="1" type="ORF">XENOCAPTIV_020470</name>
</gene>
<evidence type="ECO:0000313" key="2">
    <source>
        <dbReference type="Proteomes" id="UP001434883"/>
    </source>
</evidence>
<name>A0ABV0R4F2_9TELE</name>
<evidence type="ECO:0008006" key="3">
    <source>
        <dbReference type="Google" id="ProtNLM"/>
    </source>
</evidence>
<dbReference type="InterPro" id="IPR043128">
    <property type="entry name" value="Rev_trsase/Diguanyl_cyclase"/>
</dbReference>
<comment type="caution">
    <text evidence="1">The sequence shown here is derived from an EMBL/GenBank/DDBJ whole genome shotgun (WGS) entry which is preliminary data.</text>
</comment>
<dbReference type="SUPFAM" id="SSF56672">
    <property type="entry name" value="DNA/RNA polymerases"/>
    <property type="match status" value="1"/>
</dbReference>
<dbReference type="Proteomes" id="UP001434883">
    <property type="component" value="Unassembled WGS sequence"/>
</dbReference>
<accession>A0ABV0R4F2</accession>